<evidence type="ECO:0000313" key="2">
    <source>
        <dbReference type="EMBL" id="KAF3509562.1"/>
    </source>
</evidence>
<evidence type="ECO:0000256" key="1">
    <source>
        <dbReference type="SAM" id="MobiDB-lite"/>
    </source>
</evidence>
<organism evidence="2 3">
    <name type="scientific">Brassica cretica</name>
    <name type="common">Mustard</name>
    <dbReference type="NCBI Taxonomy" id="69181"/>
    <lineage>
        <taxon>Eukaryota</taxon>
        <taxon>Viridiplantae</taxon>
        <taxon>Streptophyta</taxon>
        <taxon>Embryophyta</taxon>
        <taxon>Tracheophyta</taxon>
        <taxon>Spermatophyta</taxon>
        <taxon>Magnoliopsida</taxon>
        <taxon>eudicotyledons</taxon>
        <taxon>Gunneridae</taxon>
        <taxon>Pentapetalae</taxon>
        <taxon>rosids</taxon>
        <taxon>malvids</taxon>
        <taxon>Brassicales</taxon>
        <taxon>Brassicaceae</taxon>
        <taxon>Brassiceae</taxon>
        <taxon>Brassica</taxon>
    </lineage>
</organism>
<reference evidence="2" key="1">
    <citation type="submission" date="2019-12" db="EMBL/GenBank/DDBJ databases">
        <title>Genome sequencing and annotation of Brassica cretica.</title>
        <authorList>
            <person name="Studholme D.J."/>
            <person name="Sarris P."/>
        </authorList>
    </citation>
    <scope>NUCLEOTIDE SEQUENCE</scope>
    <source>
        <strain evidence="2">PFS-109/04</strain>
        <tissue evidence="2">Leaf</tissue>
    </source>
</reference>
<proteinExistence type="predicted"/>
<dbReference type="EMBL" id="QGKX02001521">
    <property type="protein sequence ID" value="KAF3509562.1"/>
    <property type="molecule type" value="Genomic_DNA"/>
</dbReference>
<comment type="caution">
    <text evidence="2">The sequence shown here is derived from an EMBL/GenBank/DDBJ whole genome shotgun (WGS) entry which is preliminary data.</text>
</comment>
<feature type="compositionally biased region" description="Polar residues" evidence="1">
    <location>
        <begin position="365"/>
        <end position="389"/>
    </location>
</feature>
<name>A0A8S9P8H5_BRACR</name>
<dbReference type="AlphaFoldDB" id="A0A8S9P8H5"/>
<gene>
    <name evidence="2" type="ORF">F2Q69_00008423</name>
</gene>
<sequence>MRFYMSCPRFWIGSSGRTTVRGNAPVWKLTKGLRRIEEDKGNKLDTVYNSWAMQWTSSLSWDSWGSAQLSWTECSSHGQLGRYKGVGRVDGELGKATSQLDQLVYEFIQLVFRIDLGASWQLRLLTSTNSQVFLTELESGRCSSKVEVRLLRFWEYRYVRRGGETDHITVDMFLIDWKGTLMPATVNASHVPTFRGAIYSIAGFDVALLDVSVTLSMFDSTTVSFHKRLEAMRGDPRKWLEVLGRLYLNATSGTHIYFDKETNVGESYFYKLVSTDTGLPSAAPLLRGYAKVETLTISERNEFIITALTQQDREKDDVLLLAPLYQKKLQRAVVDMEGKTFTFQGGDNNNGPAGDDTVVAKVETGGSSEQSASNTGTAPTGNEQKTPPENASLKMVKKALMA</sequence>
<protein>
    <submittedName>
        <fullName evidence="2">Uncharacterized protein</fullName>
    </submittedName>
</protein>
<accession>A0A8S9P8H5</accession>
<dbReference type="Proteomes" id="UP000712600">
    <property type="component" value="Unassembled WGS sequence"/>
</dbReference>
<feature type="region of interest" description="Disordered" evidence="1">
    <location>
        <begin position="364"/>
        <end position="402"/>
    </location>
</feature>
<evidence type="ECO:0000313" key="3">
    <source>
        <dbReference type="Proteomes" id="UP000712600"/>
    </source>
</evidence>